<organism evidence="3 4">
    <name type="scientific">Vulpes vulpes</name>
    <name type="common">Red fox</name>
    <dbReference type="NCBI Taxonomy" id="9627"/>
    <lineage>
        <taxon>Eukaryota</taxon>
        <taxon>Metazoa</taxon>
        <taxon>Chordata</taxon>
        <taxon>Craniata</taxon>
        <taxon>Vertebrata</taxon>
        <taxon>Euteleostomi</taxon>
        <taxon>Mammalia</taxon>
        <taxon>Eutheria</taxon>
        <taxon>Laurasiatheria</taxon>
        <taxon>Carnivora</taxon>
        <taxon>Caniformia</taxon>
        <taxon>Canidae</taxon>
        <taxon>Vulpes</taxon>
    </lineage>
</organism>
<dbReference type="InterPro" id="IPR029044">
    <property type="entry name" value="Nucleotide-diphossugar_trans"/>
</dbReference>
<dbReference type="GeneID" id="112913548"/>
<keyword evidence="2" id="KW-1133">Transmembrane helix</keyword>
<reference evidence="4" key="2">
    <citation type="submission" date="2025-08" db="UniProtKB">
        <authorList>
            <consortium name="RefSeq"/>
        </authorList>
    </citation>
    <scope>IDENTIFICATION</scope>
    <source>
        <tissue evidence="4">Cell line</tissue>
    </source>
</reference>
<feature type="transmembrane region" description="Helical" evidence="2">
    <location>
        <begin position="21"/>
        <end position="40"/>
    </location>
</feature>
<dbReference type="Proteomes" id="UP001652641">
    <property type="component" value="Chromosome 1"/>
</dbReference>
<keyword evidence="2" id="KW-0472">Membrane</keyword>
<feature type="region of interest" description="Disordered" evidence="1">
    <location>
        <begin position="276"/>
        <end position="343"/>
    </location>
</feature>
<keyword evidence="3" id="KW-1185">Reference proteome</keyword>
<dbReference type="PANTHER" id="PTHR46612:SF1">
    <property type="entry name" value="XYLOSIDE XYLOSYLTRANSFERASE 1"/>
    <property type="match status" value="1"/>
</dbReference>
<evidence type="ECO:0000256" key="2">
    <source>
        <dbReference type="SAM" id="Phobius"/>
    </source>
</evidence>
<dbReference type="PANTHER" id="PTHR46612">
    <property type="entry name" value="XYLOSIDE XYLOSYLTRANSFERASE 1"/>
    <property type="match status" value="1"/>
</dbReference>
<evidence type="ECO:0000256" key="1">
    <source>
        <dbReference type="SAM" id="MobiDB-lite"/>
    </source>
</evidence>
<accession>A0ABM4XXD1</accession>
<evidence type="ECO:0000313" key="4">
    <source>
        <dbReference type="RefSeq" id="XP_072582692.1"/>
    </source>
</evidence>
<proteinExistence type="predicted"/>
<protein>
    <submittedName>
        <fullName evidence="4">Xyloside xylosyltransferase 1 isoform X2</fullName>
    </submittedName>
</protein>
<sequence>MGRRGGPSCARAMARLAAVRSHYCALLLAAALAVCAFYYLGSGRETFSSATKRLKEARAGAPAAPSPPAPEAVRGSAAPAAGAKAKGLEGGGPGPVDYHLLMMFTKAEHSAALQAKARVALRSLLRLAKFEPHEVLNLHFVSEEASREVAKALLRELLPPAAGFKCKVVFHDVGVLTDKLFPVVEAMQKHFSAGSGTYYSDSIFFLSVAMHQIMPKEILRIIQLDLDLKYKTNIRELFEEFDSFLPGAVIGIAREMQPVYRCSRCLVLETRDRAPRGMPGSVGARPEARQEAGDMQRLLPAPRMTDRTCPGPQTPPSPRARRCWTQSPGRLMPPTQPGPGAQHCSLRPRLGWPAPLLAWEPQAQTLLLNPELAGDGDPRRKGNGSAEAQGA</sequence>
<dbReference type="SUPFAM" id="SSF53448">
    <property type="entry name" value="Nucleotide-diphospho-sugar transferases"/>
    <property type="match status" value="1"/>
</dbReference>
<keyword evidence="2" id="KW-0812">Transmembrane</keyword>
<name>A0ABM4XXD1_VULVU</name>
<feature type="region of interest" description="Disordered" evidence="1">
    <location>
        <begin position="368"/>
        <end position="391"/>
    </location>
</feature>
<dbReference type="InterPro" id="IPR042465">
    <property type="entry name" value="XXLT1"/>
</dbReference>
<dbReference type="RefSeq" id="XP_072582692.1">
    <property type="nucleotide sequence ID" value="XM_072726591.1"/>
</dbReference>
<gene>
    <name evidence="4" type="primary">XXYLT1</name>
</gene>
<dbReference type="Gene3D" id="3.90.550.10">
    <property type="entry name" value="Spore Coat Polysaccharide Biosynthesis Protein SpsA, Chain A"/>
    <property type="match status" value="1"/>
</dbReference>
<evidence type="ECO:0000313" key="3">
    <source>
        <dbReference type="Proteomes" id="UP001652641"/>
    </source>
</evidence>
<reference evidence="3" key="1">
    <citation type="submission" date="2025-05" db="UniProtKB">
        <authorList>
            <consortium name="RefSeq"/>
        </authorList>
    </citation>
    <scope>NUCLEOTIDE SEQUENCE [LARGE SCALE GENOMIC DNA]</scope>
</reference>